<dbReference type="Proteomes" id="UP000072520">
    <property type="component" value="Unassembled WGS sequence"/>
</dbReference>
<proteinExistence type="inferred from homology"/>
<gene>
    <name evidence="5" type="ORF">RSA13_00300</name>
</gene>
<dbReference type="SUPFAM" id="SSF52518">
    <property type="entry name" value="Thiamin diphosphate-binding fold (THDP-binding)"/>
    <property type="match status" value="1"/>
</dbReference>
<evidence type="ECO:0000313" key="5">
    <source>
        <dbReference type="EMBL" id="KTT00903.1"/>
    </source>
</evidence>
<comment type="caution">
    <text evidence="5">The sequence shown here is derived from an EMBL/GenBank/DDBJ whole genome shotgun (WGS) entry which is preliminary data.</text>
</comment>
<dbReference type="Pfam" id="PF00456">
    <property type="entry name" value="Transketolase_N"/>
    <property type="match status" value="1"/>
</dbReference>
<accession>A0AB34VK56</accession>
<name>A0AB34VK56_9GAMM</name>
<reference evidence="5 6" key="1">
    <citation type="journal article" date="2016" name="Front. Microbiol.">
        <title>Genomic Resource of Rice Seed Associated Bacteria.</title>
        <authorList>
            <person name="Midha S."/>
            <person name="Bansal K."/>
            <person name="Sharma S."/>
            <person name="Kumar N."/>
            <person name="Patil P.P."/>
            <person name="Chaudhry V."/>
            <person name="Patil P.B."/>
        </authorList>
    </citation>
    <scope>NUCLEOTIDE SEQUENCE [LARGE SCALE GENOMIC DNA]</scope>
    <source>
        <strain evidence="5 6">RSA13</strain>
    </source>
</reference>
<dbReference type="PANTHER" id="PTHR47514:SF1">
    <property type="entry name" value="TRANSKETOLASE N-TERMINAL SECTION-RELATED"/>
    <property type="match status" value="1"/>
</dbReference>
<dbReference type="EMBL" id="LDSI01000002">
    <property type="protein sequence ID" value="KTT00903.1"/>
    <property type="molecule type" value="Genomic_DNA"/>
</dbReference>
<evidence type="ECO:0000256" key="2">
    <source>
        <dbReference type="ARBA" id="ARBA00007131"/>
    </source>
</evidence>
<dbReference type="PANTHER" id="PTHR47514">
    <property type="entry name" value="TRANSKETOLASE N-TERMINAL SECTION-RELATED"/>
    <property type="match status" value="1"/>
</dbReference>
<evidence type="ECO:0000259" key="4">
    <source>
        <dbReference type="Pfam" id="PF00456"/>
    </source>
</evidence>
<feature type="domain" description="Transketolase N-terminal" evidence="4">
    <location>
        <begin position="29"/>
        <end position="264"/>
    </location>
</feature>
<dbReference type="AlphaFoldDB" id="A0AB34VK56"/>
<keyword evidence="3" id="KW-0786">Thiamine pyrophosphate</keyword>
<sequence length="272" mass="29745">MRQNLTDTVILAREIRKSLLNVAFHAPVDGVHLGSSLSLIDIATVLYVRCMRYEPEDMADSERDVFILSKGHAALGLYAVLHAVGILSLEQLNTFDHNGSRFQALAPMFPEMGIDFPGGSLGQGLSYGVGMALSHRMKQKPWQTWVVMGDGECNEGSVWEAAFFAARQHLSALTVIIDVNGMQSDGANSDILPLDHEALWRACGWEVVVCDGHNHSELLAAFSAPHNGKPKAIVALTTKGKGISFMENNNDFHRNKLSAEHLQRALVELSGQ</sequence>
<comment type="similarity">
    <text evidence="2">Belongs to the transketolase family.</text>
</comment>
<dbReference type="InterPro" id="IPR005474">
    <property type="entry name" value="Transketolase_N"/>
</dbReference>
<evidence type="ECO:0000256" key="1">
    <source>
        <dbReference type="ARBA" id="ARBA00001964"/>
    </source>
</evidence>
<dbReference type="InterPro" id="IPR029061">
    <property type="entry name" value="THDP-binding"/>
</dbReference>
<evidence type="ECO:0000313" key="6">
    <source>
        <dbReference type="Proteomes" id="UP000072520"/>
    </source>
</evidence>
<protein>
    <submittedName>
        <fullName evidence="5">Transketolase</fullName>
    </submittedName>
</protein>
<dbReference type="Gene3D" id="3.40.50.970">
    <property type="match status" value="1"/>
</dbReference>
<dbReference type="CDD" id="cd02012">
    <property type="entry name" value="TPP_TK"/>
    <property type="match status" value="1"/>
</dbReference>
<dbReference type="RefSeq" id="WP_058707973.1">
    <property type="nucleotide sequence ID" value="NZ_LDSI01000002.1"/>
</dbReference>
<evidence type="ECO:0000256" key="3">
    <source>
        <dbReference type="ARBA" id="ARBA00023052"/>
    </source>
</evidence>
<comment type="cofactor">
    <cofactor evidence="1">
        <name>thiamine diphosphate</name>
        <dbReference type="ChEBI" id="CHEBI:58937"/>
    </cofactor>
</comment>
<organism evidence="5 6">
    <name type="scientific">Pantoea stewartii</name>
    <dbReference type="NCBI Taxonomy" id="66269"/>
    <lineage>
        <taxon>Bacteria</taxon>
        <taxon>Pseudomonadati</taxon>
        <taxon>Pseudomonadota</taxon>
        <taxon>Gammaproteobacteria</taxon>
        <taxon>Enterobacterales</taxon>
        <taxon>Erwiniaceae</taxon>
        <taxon>Pantoea</taxon>
    </lineage>
</organism>